<dbReference type="SUPFAM" id="SSF116907">
    <property type="entry name" value="Hook domain"/>
    <property type="match status" value="1"/>
</dbReference>
<feature type="compositionally biased region" description="Low complexity" evidence="2">
    <location>
        <begin position="436"/>
        <end position="451"/>
    </location>
</feature>
<feature type="region of interest" description="Disordered" evidence="2">
    <location>
        <begin position="354"/>
        <end position="379"/>
    </location>
</feature>
<evidence type="ECO:0008006" key="5">
    <source>
        <dbReference type="Google" id="ProtNLM"/>
    </source>
</evidence>
<dbReference type="AlphaFoldDB" id="A0A1Y2I1V2"/>
<name>A0A1Y2I1V2_9FUNG</name>
<evidence type="ECO:0000256" key="1">
    <source>
        <dbReference type="SAM" id="Coils"/>
    </source>
</evidence>
<gene>
    <name evidence="3" type="ORF">BCR44DRAFT_1426448</name>
</gene>
<accession>A0A1Y2I1V2</accession>
<keyword evidence="4" id="KW-1185">Reference proteome</keyword>
<dbReference type="OrthoDB" id="49395at2759"/>
<comment type="caution">
    <text evidence="3">The sequence shown here is derived from an EMBL/GenBank/DDBJ whole genome shotgun (WGS) entry which is preliminary data.</text>
</comment>
<evidence type="ECO:0000313" key="4">
    <source>
        <dbReference type="Proteomes" id="UP000193411"/>
    </source>
</evidence>
<feature type="region of interest" description="Disordered" evidence="2">
    <location>
        <begin position="1"/>
        <end position="25"/>
    </location>
</feature>
<keyword evidence="1" id="KW-0175">Coiled coil</keyword>
<evidence type="ECO:0000313" key="3">
    <source>
        <dbReference type="EMBL" id="ORZ39392.1"/>
    </source>
</evidence>
<feature type="compositionally biased region" description="Low complexity" evidence="2">
    <location>
        <begin position="1"/>
        <end position="24"/>
    </location>
</feature>
<feature type="coiled-coil region" evidence="1">
    <location>
        <begin position="201"/>
        <end position="228"/>
    </location>
</feature>
<dbReference type="InterPro" id="IPR036872">
    <property type="entry name" value="CH_dom_sf"/>
</dbReference>
<reference evidence="3 4" key="1">
    <citation type="submission" date="2016-07" db="EMBL/GenBank/DDBJ databases">
        <title>Pervasive Adenine N6-methylation of Active Genes in Fungi.</title>
        <authorList>
            <consortium name="DOE Joint Genome Institute"/>
            <person name="Mondo S.J."/>
            <person name="Dannebaum R.O."/>
            <person name="Kuo R.C."/>
            <person name="Labutti K."/>
            <person name="Haridas S."/>
            <person name="Kuo A."/>
            <person name="Salamov A."/>
            <person name="Ahrendt S.R."/>
            <person name="Lipzen A."/>
            <person name="Sullivan W."/>
            <person name="Andreopoulos W.B."/>
            <person name="Clum A."/>
            <person name="Lindquist E."/>
            <person name="Daum C."/>
            <person name="Ramamoorthy G.K."/>
            <person name="Gryganskyi A."/>
            <person name="Culley D."/>
            <person name="Magnuson J.K."/>
            <person name="James T.Y."/>
            <person name="O'Malley M.A."/>
            <person name="Stajich J.E."/>
            <person name="Spatafora J.W."/>
            <person name="Visel A."/>
            <person name="Grigoriev I.V."/>
        </authorList>
    </citation>
    <scope>NUCLEOTIDE SEQUENCE [LARGE SCALE GENOMIC DNA]</scope>
    <source>
        <strain evidence="3 4">PL171</strain>
    </source>
</reference>
<feature type="region of interest" description="Disordered" evidence="2">
    <location>
        <begin position="289"/>
        <end position="313"/>
    </location>
</feature>
<proteinExistence type="predicted"/>
<dbReference type="Proteomes" id="UP000193411">
    <property type="component" value="Unassembled WGS sequence"/>
</dbReference>
<dbReference type="STRING" id="765915.A0A1Y2I1V2"/>
<feature type="region of interest" description="Disordered" evidence="2">
    <location>
        <begin position="433"/>
        <end position="458"/>
    </location>
</feature>
<dbReference type="Gene3D" id="1.10.418.10">
    <property type="entry name" value="Calponin-like domain"/>
    <property type="match status" value="1"/>
</dbReference>
<protein>
    <recommendedName>
        <fullName evidence="5">HOOK N-terminal domain-containing protein</fullName>
    </recommendedName>
</protein>
<sequence>MSAQPPKSTPSSPTRPQAQAQAQAGGSIITEPTAGADAETQALHHALIQWVSSFSSALSRPCSQIDKDWFRLIGTLEHTPTPASLTSSATASSSSAHWIPRYNNLKKLHRLLCSYLTDVLGMPDPTTSPSRAPILLDKIARHADTHQLALLTSLLLVVAALETSVQARLMQVIEAHLQAASVGHAGMLDRGDDPVVSQVQVAQLLMEKRQIEARHRQLQQDYEQLAADYEMIATTSTKPRLATTSSTEILHSPLSPTSSTSLSLSQSTTAAAATAGTLTADLTIARDECRSSTHARRPGAQVGRLGRSGRTGTHVKDQVDEMQDVGAQLARAQAQVEKWKARVAEAADVKRQVKEGEEERVRLKAQGDASTTSSDVERERKVASEWEARYLALQEQHARVVAEVESEVARERERVGELVEQVRELEDLAAATRVQGESLSSLGESSSSSSGRPPANDADLGERAKLAAEAAALRAQVADLRQERETMHAQFEGHKQLLAKARALIVQANKERAELVEQHAAELSRQSPWHRPNPLQPQPPLCRIIIRPCRRRNPDAFPEAIQALQLQIEGYQRETQALWAENKALRDQWRREQAWMASAWYQVVSAKSSGVSVGANGATATAGQQQVGNTWLAQQRRLLSEHIMKQF</sequence>
<dbReference type="EMBL" id="MCFL01000005">
    <property type="protein sequence ID" value="ORZ39392.1"/>
    <property type="molecule type" value="Genomic_DNA"/>
</dbReference>
<feature type="coiled-coil region" evidence="1">
    <location>
        <begin position="463"/>
        <end position="526"/>
    </location>
</feature>
<organism evidence="3 4">
    <name type="scientific">Catenaria anguillulae PL171</name>
    <dbReference type="NCBI Taxonomy" id="765915"/>
    <lineage>
        <taxon>Eukaryota</taxon>
        <taxon>Fungi</taxon>
        <taxon>Fungi incertae sedis</taxon>
        <taxon>Blastocladiomycota</taxon>
        <taxon>Blastocladiomycetes</taxon>
        <taxon>Blastocladiales</taxon>
        <taxon>Catenariaceae</taxon>
        <taxon>Catenaria</taxon>
    </lineage>
</organism>
<evidence type="ECO:0000256" key="2">
    <source>
        <dbReference type="SAM" id="MobiDB-lite"/>
    </source>
</evidence>